<organism evidence="2 3">
    <name type="scientific">Granulicella pectinivorans</name>
    <dbReference type="NCBI Taxonomy" id="474950"/>
    <lineage>
        <taxon>Bacteria</taxon>
        <taxon>Pseudomonadati</taxon>
        <taxon>Acidobacteriota</taxon>
        <taxon>Terriglobia</taxon>
        <taxon>Terriglobales</taxon>
        <taxon>Acidobacteriaceae</taxon>
        <taxon>Granulicella</taxon>
    </lineage>
</organism>
<dbReference type="RefSeq" id="WP_089837922.1">
    <property type="nucleotide sequence ID" value="NZ_FOZL01000001.1"/>
</dbReference>
<dbReference type="Gene3D" id="3.60.15.10">
    <property type="entry name" value="Ribonuclease Z/Hydroxyacylglutathione hydrolase-like"/>
    <property type="match status" value="1"/>
</dbReference>
<proteinExistence type="predicted"/>
<dbReference type="InterPro" id="IPR001279">
    <property type="entry name" value="Metallo-B-lactamas"/>
</dbReference>
<dbReference type="InterPro" id="IPR036866">
    <property type="entry name" value="RibonucZ/Hydroxyglut_hydro"/>
</dbReference>
<keyword evidence="3" id="KW-1185">Reference proteome</keyword>
<dbReference type="PANTHER" id="PTHR42951:SF17">
    <property type="entry name" value="METALLO-BETA-LACTAMASE DOMAIN-CONTAINING PROTEIN"/>
    <property type="match status" value="1"/>
</dbReference>
<dbReference type="OrthoDB" id="9802248at2"/>
<feature type="domain" description="Metallo-beta-lactamase" evidence="1">
    <location>
        <begin position="14"/>
        <end position="217"/>
    </location>
</feature>
<dbReference type="PANTHER" id="PTHR42951">
    <property type="entry name" value="METALLO-BETA-LACTAMASE DOMAIN-CONTAINING"/>
    <property type="match status" value="1"/>
</dbReference>
<dbReference type="Proteomes" id="UP000199024">
    <property type="component" value="Unassembled WGS sequence"/>
</dbReference>
<sequence>MSRIVRVPILPLKIVNAHLLIGDKGCLLIDAGLPGSAAKVEKVLSKNGLTFGDIKAIVITHAHVDHAGGAAELREKTRAPIIAHKDDLPYYKREIPMTFCPTGKVGRYFLKTPLPHQSYTAFEPDVLLSNGNSFDLAEFGIQGTVRHTPGHTKGSISVELGSKEALVGDLVASGLLIGGVMRLNRAIRPPFEDNPEAVRSELLRLVDAGIDRFYMGHGGPLDAHEVRRHAKTLVRMP</sequence>
<accession>A0A1I6LXI0</accession>
<dbReference type="EMBL" id="FOZL01000001">
    <property type="protein sequence ID" value="SFS08084.1"/>
    <property type="molecule type" value="Genomic_DNA"/>
</dbReference>
<dbReference type="CDD" id="cd07721">
    <property type="entry name" value="yflN-like_MBL-fold"/>
    <property type="match status" value="1"/>
</dbReference>
<dbReference type="Pfam" id="PF00753">
    <property type="entry name" value="Lactamase_B"/>
    <property type="match status" value="1"/>
</dbReference>
<evidence type="ECO:0000313" key="2">
    <source>
        <dbReference type="EMBL" id="SFS08084.1"/>
    </source>
</evidence>
<dbReference type="SMART" id="SM00849">
    <property type="entry name" value="Lactamase_B"/>
    <property type="match status" value="1"/>
</dbReference>
<name>A0A1I6LXI0_9BACT</name>
<evidence type="ECO:0000313" key="3">
    <source>
        <dbReference type="Proteomes" id="UP000199024"/>
    </source>
</evidence>
<reference evidence="2 3" key="1">
    <citation type="submission" date="2016-10" db="EMBL/GenBank/DDBJ databases">
        <authorList>
            <person name="de Groot N.N."/>
        </authorList>
    </citation>
    <scope>NUCLEOTIDE SEQUENCE [LARGE SCALE GENOMIC DNA]</scope>
    <source>
        <strain evidence="2 3">DSM 21001</strain>
    </source>
</reference>
<dbReference type="AlphaFoldDB" id="A0A1I6LXI0"/>
<protein>
    <submittedName>
        <fullName evidence="2">Glyoxylase, beta-lactamase superfamily II</fullName>
    </submittedName>
</protein>
<evidence type="ECO:0000259" key="1">
    <source>
        <dbReference type="SMART" id="SM00849"/>
    </source>
</evidence>
<dbReference type="STRING" id="474950.SAMN05421771_1430"/>
<dbReference type="SUPFAM" id="SSF56281">
    <property type="entry name" value="Metallo-hydrolase/oxidoreductase"/>
    <property type="match status" value="1"/>
</dbReference>
<dbReference type="InterPro" id="IPR050855">
    <property type="entry name" value="NDM-1-like"/>
</dbReference>
<gene>
    <name evidence="2" type="ORF">SAMN05421771_1430</name>
</gene>